<organism evidence="1 2">
    <name type="scientific">Operophtera brumata</name>
    <name type="common">Winter moth</name>
    <name type="synonym">Phalaena brumata</name>
    <dbReference type="NCBI Taxonomy" id="104452"/>
    <lineage>
        <taxon>Eukaryota</taxon>
        <taxon>Metazoa</taxon>
        <taxon>Ecdysozoa</taxon>
        <taxon>Arthropoda</taxon>
        <taxon>Hexapoda</taxon>
        <taxon>Insecta</taxon>
        <taxon>Pterygota</taxon>
        <taxon>Neoptera</taxon>
        <taxon>Endopterygota</taxon>
        <taxon>Lepidoptera</taxon>
        <taxon>Glossata</taxon>
        <taxon>Ditrysia</taxon>
        <taxon>Geometroidea</taxon>
        <taxon>Geometridae</taxon>
        <taxon>Larentiinae</taxon>
        <taxon>Operophtera</taxon>
    </lineage>
</organism>
<accession>A0A0L7KWA1</accession>
<dbReference type="EMBL" id="JTDY01005129">
    <property type="protein sequence ID" value="KOB67341.1"/>
    <property type="molecule type" value="Genomic_DNA"/>
</dbReference>
<evidence type="ECO:0000313" key="2">
    <source>
        <dbReference type="Proteomes" id="UP000037510"/>
    </source>
</evidence>
<proteinExistence type="predicted"/>
<gene>
    <name evidence="1" type="ORF">OBRU01_20323</name>
</gene>
<dbReference type="Proteomes" id="UP000037510">
    <property type="component" value="Unassembled WGS sequence"/>
</dbReference>
<protein>
    <submittedName>
        <fullName evidence="1">Uncharacterized protein</fullName>
    </submittedName>
</protein>
<sequence>MPLEGTGKCTFGKRMDIDIHMLNEIITRETFHLICSRYGWYSKPLVKMDRNDQRFYHPKKESSQTKVEIIILMSNPKASGAAFKKHYGWYSKPLVKMDRNDQRFYHPKKESSQTKVEIIILVSVCI</sequence>
<dbReference type="AlphaFoldDB" id="A0A0L7KWA1"/>
<evidence type="ECO:0000313" key="1">
    <source>
        <dbReference type="EMBL" id="KOB67341.1"/>
    </source>
</evidence>
<name>A0A0L7KWA1_OPEBR</name>
<keyword evidence="2" id="KW-1185">Reference proteome</keyword>
<comment type="caution">
    <text evidence="1">The sequence shown here is derived from an EMBL/GenBank/DDBJ whole genome shotgun (WGS) entry which is preliminary data.</text>
</comment>
<reference evidence="1 2" key="1">
    <citation type="journal article" date="2015" name="Genome Biol. Evol.">
        <title>The genome of winter moth (Operophtera brumata) provides a genomic perspective on sexual dimorphism and phenology.</title>
        <authorList>
            <person name="Derks M.F."/>
            <person name="Smit S."/>
            <person name="Salis L."/>
            <person name="Schijlen E."/>
            <person name="Bossers A."/>
            <person name="Mateman C."/>
            <person name="Pijl A.S."/>
            <person name="de Ridder D."/>
            <person name="Groenen M.A."/>
            <person name="Visser M.E."/>
            <person name="Megens H.J."/>
        </authorList>
    </citation>
    <scope>NUCLEOTIDE SEQUENCE [LARGE SCALE GENOMIC DNA]</scope>
    <source>
        <strain evidence="1">WM2013NL</strain>
        <tissue evidence="1">Head and thorax</tissue>
    </source>
</reference>